<sequence length="407" mass="46930">MAGRVYELEAQATKEVFRPCGVLHLPPRLYKMLRVAKAAAWLLEDDRLMQQETEDKIERSRFALRNAITVVKYHIGIAECGTQDNHAGLVAAMADLQGQVDGHRALLRDEKYAKAKTERRELEQRYVEEDLFLDVVGPVLEADGRVEKDVLRTSLVDFDQNEAQSDRYIDEIAAFPAILDKYQAMVAGIKAVRDAQWRTFWIANPNAEEGPFDERFDEDMMVATELLAEAKYYLAELHYFIQDVTGDVAFEGQEVDHNFVDEDMDGAAQSEAPSRQAARLALVDPLAIQQWQEETQRPDPKRELESVIDAWPWRPVDMKDQGAFESYYLPYEERPLREKLIPVSRRWAEDTRSGMALLRQDPDSRERIWQQIRRILMTMLPSPTERNHTCSCHQIRGRTNAIVLCDC</sequence>
<reference evidence="1" key="1">
    <citation type="submission" date="2023-08" db="EMBL/GenBank/DDBJ databases">
        <title>Black Yeasts Isolated from many extreme environments.</title>
        <authorList>
            <person name="Coleine C."/>
            <person name="Stajich J.E."/>
            <person name="Selbmann L."/>
        </authorList>
    </citation>
    <scope>NUCLEOTIDE SEQUENCE</scope>
    <source>
        <strain evidence="1">CCFEE 5810</strain>
    </source>
</reference>
<gene>
    <name evidence="1" type="ORF">LTR97_004482</name>
</gene>
<dbReference type="AlphaFoldDB" id="A0AAN7WD43"/>
<name>A0AAN7WD43_9PEZI</name>
<dbReference type="EMBL" id="JAVRQU010000006">
    <property type="protein sequence ID" value="KAK5701664.1"/>
    <property type="molecule type" value="Genomic_DNA"/>
</dbReference>
<comment type="caution">
    <text evidence="1">The sequence shown here is derived from an EMBL/GenBank/DDBJ whole genome shotgun (WGS) entry which is preliminary data.</text>
</comment>
<evidence type="ECO:0000313" key="2">
    <source>
        <dbReference type="Proteomes" id="UP001310594"/>
    </source>
</evidence>
<proteinExistence type="predicted"/>
<protein>
    <submittedName>
        <fullName evidence="1">Uncharacterized protein</fullName>
    </submittedName>
</protein>
<organism evidence="1 2">
    <name type="scientific">Elasticomyces elasticus</name>
    <dbReference type="NCBI Taxonomy" id="574655"/>
    <lineage>
        <taxon>Eukaryota</taxon>
        <taxon>Fungi</taxon>
        <taxon>Dikarya</taxon>
        <taxon>Ascomycota</taxon>
        <taxon>Pezizomycotina</taxon>
        <taxon>Dothideomycetes</taxon>
        <taxon>Dothideomycetidae</taxon>
        <taxon>Mycosphaerellales</taxon>
        <taxon>Teratosphaeriaceae</taxon>
        <taxon>Elasticomyces</taxon>
    </lineage>
</organism>
<accession>A0AAN7WD43</accession>
<dbReference type="Proteomes" id="UP001310594">
    <property type="component" value="Unassembled WGS sequence"/>
</dbReference>
<evidence type="ECO:0000313" key="1">
    <source>
        <dbReference type="EMBL" id="KAK5701664.1"/>
    </source>
</evidence>